<dbReference type="GO" id="GO:0005886">
    <property type="term" value="C:plasma membrane"/>
    <property type="evidence" value="ECO:0007669"/>
    <property type="project" value="TreeGrafter"/>
</dbReference>
<keyword evidence="5 6" id="KW-0472">Membrane</keyword>
<evidence type="ECO:0000256" key="5">
    <source>
        <dbReference type="ARBA" id="ARBA00023136"/>
    </source>
</evidence>
<dbReference type="eggNOG" id="KOG2952">
    <property type="taxonomic scope" value="Eukaryota"/>
</dbReference>
<evidence type="ECO:0000313" key="8">
    <source>
        <dbReference type="EMBL" id="CCX08497.1"/>
    </source>
</evidence>
<keyword evidence="9" id="KW-1185">Reference proteome</keyword>
<evidence type="ECO:0000256" key="4">
    <source>
        <dbReference type="ARBA" id="ARBA00022989"/>
    </source>
</evidence>
<accession>U4L781</accession>
<dbReference type="PANTHER" id="PTHR10926:SF0">
    <property type="entry name" value="CDC50, ISOFORM A"/>
    <property type="match status" value="1"/>
</dbReference>
<keyword evidence="4 7" id="KW-1133">Transmembrane helix</keyword>
<reference evidence="8 9" key="1">
    <citation type="journal article" date="2013" name="PLoS Genet.">
        <title>The genome and development-dependent transcriptomes of Pyronema confluens: a window into fungal evolution.</title>
        <authorList>
            <person name="Traeger S."/>
            <person name="Altegoer F."/>
            <person name="Freitag M."/>
            <person name="Gabaldon T."/>
            <person name="Kempken F."/>
            <person name="Kumar A."/>
            <person name="Marcet-Houben M."/>
            <person name="Poggeler S."/>
            <person name="Stajich J.E."/>
            <person name="Nowrousian M."/>
        </authorList>
    </citation>
    <scope>NUCLEOTIDE SEQUENCE [LARGE SCALE GENOMIC DNA]</scope>
    <source>
        <strain evidence="9">CBS 100304</strain>
        <tissue evidence="8">Vegetative mycelium</tissue>
    </source>
</reference>
<keyword evidence="3 7" id="KW-0812">Transmembrane</keyword>
<dbReference type="Proteomes" id="UP000018144">
    <property type="component" value="Unassembled WGS sequence"/>
</dbReference>
<evidence type="ECO:0000256" key="7">
    <source>
        <dbReference type="SAM" id="Phobius"/>
    </source>
</evidence>
<feature type="transmembrane region" description="Helical" evidence="7">
    <location>
        <begin position="37"/>
        <end position="58"/>
    </location>
</feature>
<feature type="transmembrane region" description="Helical" evidence="7">
    <location>
        <begin position="347"/>
        <end position="366"/>
    </location>
</feature>
<proteinExistence type="inferred from homology"/>
<dbReference type="OrthoDB" id="340608at2759"/>
<sequence length="416" mass="47533">METLGSKKKDKNRKPGNTAFRQQRLQAWQPIITPKKALPLFFIIGFVLVPIGGLLLYASSQVQELVIDYTHCDRAGEVFSPIPEGSYNAVFKTVKSADDYYPPPEWKVTRDIASSDPKMQLTNPRYLEKHVCSLKFTIPNNLKPPVLLFYRLTNFYQNHRRYVQSLDEDQLRGEAVNLERLQKEENCAPLSGNRSLPYYPCGLIANSMFNDTFQAPLLLGGRDEEVTRRYNMTSLGIAWESDAKRYGRTKYTSDQVVPPPNWVERFEDGRYTEETMPQLDKDEEFQVWMRAAGLPTFSKLALRNDREVMEAGEYRVNVFYRFPVREYRGTKSLVISTRTVMGGRNSFLGIAYCVVGGVCIMLGLLFTGRTLIKPRKLGDHTLLSWNREELKADRANNGVENVENVNGAVVVSGREL</sequence>
<dbReference type="PANTHER" id="PTHR10926">
    <property type="entry name" value="CELL CYCLE CONTROL PROTEIN 50"/>
    <property type="match status" value="1"/>
</dbReference>
<comment type="similarity">
    <text evidence="2 6">Belongs to the CDC50/LEM3 family.</text>
</comment>
<evidence type="ECO:0000256" key="1">
    <source>
        <dbReference type="ARBA" id="ARBA00004141"/>
    </source>
</evidence>
<comment type="subcellular location">
    <subcellularLocation>
        <location evidence="1">Membrane</location>
        <topology evidence="1">Multi-pass membrane protein</topology>
    </subcellularLocation>
</comment>
<protein>
    <submittedName>
        <fullName evidence="8">Similar to Meiotically up-regulated gene 89 protein acc. no. Q1MTQ5</fullName>
    </submittedName>
</protein>
<evidence type="ECO:0000313" key="9">
    <source>
        <dbReference type="Proteomes" id="UP000018144"/>
    </source>
</evidence>
<dbReference type="GO" id="GO:0045332">
    <property type="term" value="P:phospholipid translocation"/>
    <property type="evidence" value="ECO:0007669"/>
    <property type="project" value="UniProtKB-UniRule"/>
</dbReference>
<name>U4L781_PYROM</name>
<evidence type="ECO:0000256" key="6">
    <source>
        <dbReference type="PIRNR" id="PIRNR015840"/>
    </source>
</evidence>
<dbReference type="GO" id="GO:0005783">
    <property type="term" value="C:endoplasmic reticulum"/>
    <property type="evidence" value="ECO:0007669"/>
    <property type="project" value="TreeGrafter"/>
</dbReference>
<evidence type="ECO:0000256" key="3">
    <source>
        <dbReference type="ARBA" id="ARBA00022692"/>
    </source>
</evidence>
<dbReference type="AlphaFoldDB" id="U4L781"/>
<gene>
    <name evidence="8" type="ORF">PCON_08090</name>
</gene>
<evidence type="ECO:0000256" key="2">
    <source>
        <dbReference type="ARBA" id="ARBA00009457"/>
    </source>
</evidence>
<dbReference type="InterPro" id="IPR005045">
    <property type="entry name" value="CDC50/LEM3_fam"/>
</dbReference>
<dbReference type="PIRSF" id="PIRSF015840">
    <property type="entry name" value="DUF284_TM_euk"/>
    <property type="match status" value="1"/>
</dbReference>
<dbReference type="Pfam" id="PF03381">
    <property type="entry name" value="CDC50"/>
    <property type="match status" value="1"/>
</dbReference>
<dbReference type="EMBL" id="HF935417">
    <property type="protein sequence ID" value="CCX08497.1"/>
    <property type="molecule type" value="Genomic_DNA"/>
</dbReference>
<dbReference type="GO" id="GO:0005794">
    <property type="term" value="C:Golgi apparatus"/>
    <property type="evidence" value="ECO:0007669"/>
    <property type="project" value="TreeGrafter"/>
</dbReference>
<dbReference type="OMA" id="WWTDTNV"/>
<dbReference type="STRING" id="1076935.U4L781"/>
<organism evidence="8 9">
    <name type="scientific">Pyronema omphalodes (strain CBS 100304)</name>
    <name type="common">Pyronema confluens</name>
    <dbReference type="NCBI Taxonomy" id="1076935"/>
    <lineage>
        <taxon>Eukaryota</taxon>
        <taxon>Fungi</taxon>
        <taxon>Dikarya</taxon>
        <taxon>Ascomycota</taxon>
        <taxon>Pezizomycotina</taxon>
        <taxon>Pezizomycetes</taxon>
        <taxon>Pezizales</taxon>
        <taxon>Pyronemataceae</taxon>
        <taxon>Pyronema</taxon>
    </lineage>
</organism>